<evidence type="ECO:0000259" key="1">
    <source>
        <dbReference type="Pfam" id="PF11775"/>
    </source>
</evidence>
<protein>
    <recommendedName>
        <fullName evidence="1">Cobalamin biosynthesis protein CobT VWA domain-containing protein</fullName>
    </recommendedName>
</protein>
<reference evidence="2" key="1">
    <citation type="submission" date="2020-10" db="EMBL/GenBank/DDBJ databases">
        <authorList>
            <person name="Gilroy R."/>
        </authorList>
    </citation>
    <scope>NUCLEOTIDE SEQUENCE</scope>
    <source>
        <strain evidence="2">CHK190-19873</strain>
    </source>
</reference>
<dbReference type="AlphaFoldDB" id="A0A9D1EVZ7"/>
<dbReference type="SUPFAM" id="SSF53300">
    <property type="entry name" value="vWA-like"/>
    <property type="match status" value="1"/>
</dbReference>
<feature type="domain" description="Cobalamin biosynthesis protein CobT VWA" evidence="1">
    <location>
        <begin position="393"/>
        <end position="441"/>
    </location>
</feature>
<gene>
    <name evidence="2" type="ORF">IAB44_14760</name>
</gene>
<evidence type="ECO:0000313" key="2">
    <source>
        <dbReference type="EMBL" id="HIS32786.1"/>
    </source>
</evidence>
<dbReference type="PANTHER" id="PTHR41248">
    <property type="entry name" value="NORD PROTEIN"/>
    <property type="match status" value="1"/>
</dbReference>
<dbReference type="InterPro" id="IPR036465">
    <property type="entry name" value="vWFA_dom_sf"/>
</dbReference>
<sequence>MEEYTQDSPQLDELDVKNRVQNLMWTVSGDYGLDTEVDTASFEKSKYISLYDAIKQGAFARYFDKEAFGGYVVRKVYLGADSSVLMRLGQLCVDSAVWKKASKERIGVPDVRKKAFADALERDFFKLTHSYWGKIQASYYRYALYGMKTEERTQRVLDRILRIQDASDTMEVIRCLDEVYNDVCDKEFESRVGGLERVLAVPEREMQNFNWQDYLNEEARENRVQRLMDLFQQQMYQEEAQTDQEKKQTGVVLLDEEAIAKMDHYIELNYGRSYLTGAQQRKLNRRLCTGAHADSRLHFTDGILAGMVQENSQSVYARKVKELNLRFLHQNARVTRQNIQVLANILQRALVSRTEQEQCKSDCGRIQASRLWNVGRTSNRLLFERSIPRDDSDFAVEILIDASGSQRKRQSLVALQAYILSEALSRAGIPQRVMGFCSFWDYTVMRRFRDYEEGPEANRRIFEFYGSANNRDGLAIRAAAQSLDERQEENKILIVLSDGRPNDLVVNRPNSKNTAPYCLDYAVRDTAIEVRKLRNRGIAVLGVFAGVEEDLAAEKRIFGKDFAYIKEIGNFARVVGRYLKKQLAD</sequence>
<comment type="caution">
    <text evidence="2">The sequence shown here is derived from an EMBL/GenBank/DDBJ whole genome shotgun (WGS) entry which is preliminary data.</text>
</comment>
<organism evidence="2 3">
    <name type="scientific">Candidatus Limivivens intestinipullorum</name>
    <dbReference type="NCBI Taxonomy" id="2840858"/>
    <lineage>
        <taxon>Bacteria</taxon>
        <taxon>Bacillati</taxon>
        <taxon>Bacillota</taxon>
        <taxon>Clostridia</taxon>
        <taxon>Lachnospirales</taxon>
        <taxon>Lachnospiraceae</taxon>
        <taxon>Lachnospiraceae incertae sedis</taxon>
        <taxon>Candidatus Limivivens</taxon>
    </lineage>
</organism>
<dbReference type="Gene3D" id="3.40.50.410">
    <property type="entry name" value="von Willebrand factor, type A domain"/>
    <property type="match status" value="1"/>
</dbReference>
<dbReference type="InterPro" id="IPR025861">
    <property type="entry name" value="CobT_VWA_dom"/>
</dbReference>
<dbReference type="PANTHER" id="PTHR41248:SF1">
    <property type="entry name" value="NORD PROTEIN"/>
    <property type="match status" value="1"/>
</dbReference>
<dbReference type="EMBL" id="DVIQ01000099">
    <property type="protein sequence ID" value="HIS32786.1"/>
    <property type="molecule type" value="Genomic_DNA"/>
</dbReference>
<name>A0A9D1EVZ7_9FIRM</name>
<proteinExistence type="predicted"/>
<dbReference type="Proteomes" id="UP000823935">
    <property type="component" value="Unassembled WGS sequence"/>
</dbReference>
<accession>A0A9D1EVZ7</accession>
<dbReference type="Pfam" id="PF11775">
    <property type="entry name" value="CobT_C"/>
    <property type="match status" value="1"/>
</dbReference>
<evidence type="ECO:0000313" key="3">
    <source>
        <dbReference type="Proteomes" id="UP000823935"/>
    </source>
</evidence>
<dbReference type="InterPro" id="IPR051928">
    <property type="entry name" value="NorD/CobT"/>
</dbReference>
<reference evidence="2" key="2">
    <citation type="journal article" date="2021" name="PeerJ">
        <title>Extensive microbial diversity within the chicken gut microbiome revealed by metagenomics and culture.</title>
        <authorList>
            <person name="Gilroy R."/>
            <person name="Ravi A."/>
            <person name="Getino M."/>
            <person name="Pursley I."/>
            <person name="Horton D.L."/>
            <person name="Alikhan N.F."/>
            <person name="Baker D."/>
            <person name="Gharbi K."/>
            <person name="Hall N."/>
            <person name="Watson M."/>
            <person name="Adriaenssens E.M."/>
            <person name="Foster-Nyarko E."/>
            <person name="Jarju S."/>
            <person name="Secka A."/>
            <person name="Antonio M."/>
            <person name="Oren A."/>
            <person name="Chaudhuri R.R."/>
            <person name="La Ragione R."/>
            <person name="Hildebrand F."/>
            <person name="Pallen M.J."/>
        </authorList>
    </citation>
    <scope>NUCLEOTIDE SEQUENCE</scope>
    <source>
        <strain evidence="2">CHK190-19873</strain>
    </source>
</reference>